<dbReference type="RefSeq" id="WP_126072414.1">
    <property type="nucleotide sequence ID" value="NZ_CP051166.1"/>
</dbReference>
<organism evidence="1 2">
    <name type="scientific">Massilia atriviolacea</name>
    <dbReference type="NCBI Taxonomy" id="2495579"/>
    <lineage>
        <taxon>Bacteria</taxon>
        <taxon>Pseudomonadati</taxon>
        <taxon>Pseudomonadota</taxon>
        <taxon>Betaproteobacteria</taxon>
        <taxon>Burkholderiales</taxon>
        <taxon>Oxalobacteraceae</taxon>
        <taxon>Telluria group</taxon>
        <taxon>Massilia</taxon>
    </lineage>
</organism>
<sequence>MAVKTRDFEQFSSVQKEFFALLGHRLDFAEARLGQLSVNQDGSMAFAHAQDAGEFNKIQEGLADAQMRLHESAAASAR</sequence>
<evidence type="ECO:0000313" key="1">
    <source>
        <dbReference type="EMBL" id="RSZ61029.1"/>
    </source>
</evidence>
<keyword evidence="2" id="KW-1185">Reference proteome</keyword>
<name>A0A430HU53_9BURK</name>
<dbReference type="EMBL" id="RXLQ01000001">
    <property type="protein sequence ID" value="RSZ61029.1"/>
    <property type="molecule type" value="Genomic_DNA"/>
</dbReference>
<accession>A0A430HU53</accession>
<gene>
    <name evidence="1" type="ORF">EJB06_02565</name>
</gene>
<proteinExistence type="predicted"/>
<dbReference type="Proteomes" id="UP000278085">
    <property type="component" value="Unassembled WGS sequence"/>
</dbReference>
<dbReference type="AlphaFoldDB" id="A0A430HU53"/>
<comment type="caution">
    <text evidence="1">The sequence shown here is derived from an EMBL/GenBank/DDBJ whole genome shotgun (WGS) entry which is preliminary data.</text>
</comment>
<reference evidence="1 2" key="1">
    <citation type="submission" date="2018-12" db="EMBL/GenBank/DDBJ databases">
        <authorList>
            <person name="Yang E."/>
        </authorList>
    </citation>
    <scope>NUCLEOTIDE SEQUENCE [LARGE SCALE GENOMIC DNA]</scope>
    <source>
        <strain evidence="1 2">SOD</strain>
    </source>
</reference>
<protein>
    <submittedName>
        <fullName evidence="1">Uncharacterized protein</fullName>
    </submittedName>
</protein>
<evidence type="ECO:0000313" key="2">
    <source>
        <dbReference type="Proteomes" id="UP000278085"/>
    </source>
</evidence>